<evidence type="ECO:0000256" key="5">
    <source>
        <dbReference type="ARBA" id="ARBA00048204"/>
    </source>
</evidence>
<comment type="similarity">
    <text evidence="2 6">Belongs to the QNG1 protein family.</text>
</comment>
<dbReference type="GeneTree" id="ENSGT00390000002374"/>
<dbReference type="Pfam" id="PF10343">
    <property type="entry name" value="Q_salvage"/>
    <property type="match status" value="1"/>
</dbReference>
<dbReference type="Proteomes" id="UP000002279">
    <property type="component" value="Chromosome X5"/>
</dbReference>
<comment type="function">
    <text evidence="6">Catalyzes the hydrolysis of queuosine 5'-phosphate, releasing the nucleobase queuine (q). Is required for salvage of queuine from exogenous queuosine (Q) that is imported and then converted to queuosine 5'-phosphate intracellularly.</text>
</comment>
<accession>A0A6I8NXP2</accession>
<dbReference type="FunCoup" id="A0A6I8NXP2">
    <property type="interactions" value="157"/>
</dbReference>
<proteinExistence type="inferred from homology"/>
<organism evidence="7 8">
    <name type="scientific">Ornithorhynchus anatinus</name>
    <name type="common">Duckbill platypus</name>
    <dbReference type="NCBI Taxonomy" id="9258"/>
    <lineage>
        <taxon>Eukaryota</taxon>
        <taxon>Metazoa</taxon>
        <taxon>Chordata</taxon>
        <taxon>Craniata</taxon>
        <taxon>Vertebrata</taxon>
        <taxon>Euteleostomi</taxon>
        <taxon>Mammalia</taxon>
        <taxon>Monotremata</taxon>
        <taxon>Ornithorhynchidae</taxon>
        <taxon>Ornithorhynchus</taxon>
    </lineage>
</organism>
<name>A0A6I8NXP2_ORNAN</name>
<reference evidence="7" key="3">
    <citation type="submission" date="2025-09" db="UniProtKB">
        <authorList>
            <consortium name="Ensembl"/>
        </authorList>
    </citation>
    <scope>IDENTIFICATION</scope>
    <source>
        <strain evidence="7">Glennie</strain>
    </source>
</reference>
<keyword evidence="8" id="KW-1185">Reference proteome</keyword>
<comment type="catalytic activity">
    <reaction evidence="5 6">
        <text>queuosine 5'-phosphate + H2O = queuine + D-ribose 5-phosphate</text>
        <dbReference type="Rhea" id="RHEA:75387"/>
        <dbReference type="ChEBI" id="CHEBI:15377"/>
        <dbReference type="ChEBI" id="CHEBI:17433"/>
        <dbReference type="ChEBI" id="CHEBI:78346"/>
        <dbReference type="ChEBI" id="CHEBI:194371"/>
    </reaction>
    <physiologicalReaction direction="left-to-right" evidence="5 6">
        <dbReference type="Rhea" id="RHEA:75388"/>
    </physiologicalReaction>
</comment>
<evidence type="ECO:0000256" key="2">
    <source>
        <dbReference type="ARBA" id="ARBA00035119"/>
    </source>
</evidence>
<evidence type="ECO:0000313" key="7">
    <source>
        <dbReference type="Ensembl" id="ENSOANP00000046088.1"/>
    </source>
</evidence>
<keyword evidence="1 6" id="KW-0378">Hydrolase</keyword>
<dbReference type="InterPro" id="IPR019438">
    <property type="entry name" value="Q_salvage"/>
</dbReference>
<dbReference type="Ensembl" id="ENSOANT00000051241.1">
    <property type="protein sequence ID" value="ENSOANP00000046088.1"/>
    <property type="gene ID" value="ENSOANG00000042188.1"/>
</dbReference>
<evidence type="ECO:0000256" key="3">
    <source>
        <dbReference type="ARBA" id="ARBA00035306"/>
    </source>
</evidence>
<dbReference type="GO" id="GO:0016787">
    <property type="term" value="F:hydrolase activity"/>
    <property type="evidence" value="ECO:0007669"/>
    <property type="project" value="UniProtKB-KW"/>
</dbReference>
<reference evidence="7 8" key="1">
    <citation type="journal article" date="2008" name="Nature">
        <title>Genome analysis of the platypus reveals unique signatures of evolution.</title>
        <authorList>
            <person name="Warren W.C."/>
            <person name="Hillier L.W."/>
            <person name="Marshall Graves J.A."/>
            <person name="Birney E."/>
            <person name="Ponting C.P."/>
            <person name="Grutzner F."/>
            <person name="Belov K."/>
            <person name="Miller W."/>
            <person name="Clarke L."/>
            <person name="Chinwalla A.T."/>
            <person name="Yang S.P."/>
            <person name="Heger A."/>
            <person name="Locke D.P."/>
            <person name="Miethke P."/>
            <person name="Waters P.D."/>
            <person name="Veyrunes F."/>
            <person name="Fulton L."/>
            <person name="Fulton B."/>
            <person name="Graves T."/>
            <person name="Wallis J."/>
            <person name="Puente X.S."/>
            <person name="Lopez-Otin C."/>
            <person name="Ordonez G.R."/>
            <person name="Eichler E.E."/>
            <person name="Chen L."/>
            <person name="Cheng Z."/>
            <person name="Deakin J.E."/>
            <person name="Alsop A."/>
            <person name="Thompson K."/>
            <person name="Kirby P."/>
            <person name="Papenfuss A.T."/>
            <person name="Wakefield M.J."/>
            <person name="Olender T."/>
            <person name="Lancet D."/>
            <person name="Huttley G.A."/>
            <person name="Smit A.F."/>
            <person name="Pask A."/>
            <person name="Temple-Smith P."/>
            <person name="Batzer M.A."/>
            <person name="Walker J.A."/>
            <person name="Konkel M.K."/>
            <person name="Harris R.S."/>
            <person name="Whittington C.M."/>
            <person name="Wong E.S."/>
            <person name="Gemmell N.J."/>
            <person name="Buschiazzo E."/>
            <person name="Vargas Jentzsch I.M."/>
            <person name="Merkel A."/>
            <person name="Schmitz J."/>
            <person name="Zemann A."/>
            <person name="Churakov G."/>
            <person name="Kriegs J.O."/>
            <person name="Brosius J."/>
            <person name="Murchison E.P."/>
            <person name="Sachidanandam R."/>
            <person name="Smith C."/>
            <person name="Hannon G.J."/>
            <person name="Tsend-Ayush E."/>
            <person name="McMillan D."/>
            <person name="Attenborough R."/>
            <person name="Rens W."/>
            <person name="Ferguson-Smith M."/>
            <person name="Lefevre C.M."/>
            <person name="Sharp J.A."/>
            <person name="Nicholas K.R."/>
            <person name="Ray D.A."/>
            <person name="Kube M."/>
            <person name="Reinhardt R."/>
            <person name="Pringle T.H."/>
            <person name="Taylor J."/>
            <person name="Jones R.C."/>
            <person name="Nixon B."/>
            <person name="Dacheux J.L."/>
            <person name="Niwa H."/>
            <person name="Sekita Y."/>
            <person name="Huang X."/>
            <person name="Stark A."/>
            <person name="Kheradpour P."/>
            <person name="Kellis M."/>
            <person name="Flicek P."/>
            <person name="Chen Y."/>
            <person name="Webber C."/>
            <person name="Hardison R."/>
            <person name="Nelson J."/>
            <person name="Hallsworth-Pepin K."/>
            <person name="Delehaunty K."/>
            <person name="Markovic C."/>
            <person name="Minx P."/>
            <person name="Feng Y."/>
            <person name="Kremitzki C."/>
            <person name="Mitreva M."/>
            <person name="Glasscock J."/>
            <person name="Wylie T."/>
            <person name="Wohldmann P."/>
            <person name="Thiru P."/>
            <person name="Nhan M.N."/>
            <person name="Pohl C.S."/>
            <person name="Smith S.M."/>
            <person name="Hou S."/>
            <person name="Nefedov M."/>
            <person name="de Jong P.J."/>
            <person name="Renfree M.B."/>
            <person name="Mardis E.R."/>
            <person name="Wilson R.K."/>
        </authorList>
    </citation>
    <scope>NUCLEOTIDE SEQUENCE [LARGE SCALE GENOMIC DNA]</scope>
    <source>
        <strain evidence="7 8">Glennie</strain>
    </source>
</reference>
<dbReference type="GO" id="GO:0043174">
    <property type="term" value="P:nucleoside salvage"/>
    <property type="evidence" value="ECO:0007669"/>
    <property type="project" value="Ensembl"/>
</dbReference>
<dbReference type="PANTHER" id="PTHR21314:SF0">
    <property type="entry name" value="QUEUOSINE 5'-PHOSPHATE N-GLYCOSYLASE_HYDROLASE"/>
    <property type="match status" value="1"/>
</dbReference>
<sequence>MGAPLAPRESAQFIAANSQDVTIEEAGVHKVAEMLRARGCGGALGLEDWKALHELNPRAADEDAVNWVFLVDTLNFSFWAETDDRKCLVKYRGKDYSGYWSLCAAVNRALDEGIPITSASYYASMTLDQVLHVLRSDTDVPMPLIEERHRILNETGRILLDRFGGSFLHCVRQSGLSALRLMQLVVESFPSYRDEAVFQGKRISFYKRAQILVADTWSVLEGKGDGAFTDIARITMFADYRLPQVLAHLGALKYSEELLKKLHKALTYGSGSLLAVPRKHFNVKSQNHRAEVVSNRSEVWHPKATVLVRQTRGMLEMVNIFTSVSPVRVEAPCRQRSGHFSDLYFPRGEYSTLYTEGPQQIQLALFPLPLFPCLQQSSAETP</sequence>
<evidence type="ECO:0000256" key="4">
    <source>
        <dbReference type="ARBA" id="ARBA00035393"/>
    </source>
</evidence>
<evidence type="ECO:0000256" key="6">
    <source>
        <dbReference type="RuleBase" id="RU365002"/>
    </source>
</evidence>
<dbReference type="EC" id="3.2.2.-" evidence="6"/>
<evidence type="ECO:0000256" key="1">
    <source>
        <dbReference type="ARBA" id="ARBA00022801"/>
    </source>
</evidence>
<reference evidence="7" key="2">
    <citation type="submission" date="2025-08" db="UniProtKB">
        <authorList>
            <consortium name="Ensembl"/>
        </authorList>
    </citation>
    <scope>IDENTIFICATION</scope>
    <source>
        <strain evidence="7">Glennie</strain>
    </source>
</reference>
<protein>
    <recommendedName>
        <fullName evidence="3 6">Queuosine 5'-phosphate N-glycosylase/hydrolase</fullName>
        <ecNumber evidence="6">3.2.2.-</ecNumber>
    </recommendedName>
    <alternativeName>
        <fullName evidence="4 6">Queuosine-nucleotide N-glycosylase/hydrolase</fullName>
    </alternativeName>
</protein>
<dbReference type="PANTHER" id="PTHR21314">
    <property type="entry name" value="QUEUOSINE 5'-PHOSPHATE N-GLYCOSYLASE_HYDROLASE-RELATED"/>
    <property type="match status" value="1"/>
</dbReference>
<gene>
    <name evidence="7" type="primary">QNG1</name>
</gene>
<dbReference type="AlphaFoldDB" id="A0A6I8NXP2"/>
<dbReference type="InParanoid" id="A0A6I8NXP2"/>
<evidence type="ECO:0000313" key="8">
    <source>
        <dbReference type="Proteomes" id="UP000002279"/>
    </source>
</evidence>
<dbReference type="Bgee" id="ENSOANG00000042188">
    <property type="expression patterns" value="Expressed in ovary and 7 other cell types or tissues"/>
</dbReference>